<keyword evidence="1" id="KW-0472">Membrane</keyword>
<gene>
    <name evidence="2" type="ORF">NE686_00115</name>
</gene>
<accession>A0ABT1S4S5</accession>
<keyword evidence="1" id="KW-1133">Transmembrane helix</keyword>
<reference evidence="2 3" key="1">
    <citation type="submission" date="2022-06" db="EMBL/GenBank/DDBJ databases">
        <title>Isolation of gut microbiota from human fecal samples.</title>
        <authorList>
            <person name="Pamer E.G."/>
            <person name="Barat B."/>
            <person name="Waligurski E."/>
            <person name="Medina S."/>
            <person name="Paddock L."/>
            <person name="Mostad J."/>
        </authorList>
    </citation>
    <scope>NUCLEOTIDE SEQUENCE [LARGE SCALE GENOMIC DNA]</scope>
    <source>
        <strain evidence="2 3">DFI.7.95</strain>
    </source>
</reference>
<feature type="transmembrane region" description="Helical" evidence="1">
    <location>
        <begin position="82"/>
        <end position="102"/>
    </location>
</feature>
<feature type="transmembrane region" description="Helical" evidence="1">
    <location>
        <begin position="152"/>
        <end position="171"/>
    </location>
</feature>
<feature type="transmembrane region" description="Helical" evidence="1">
    <location>
        <begin position="12"/>
        <end position="36"/>
    </location>
</feature>
<protein>
    <submittedName>
        <fullName evidence="2">Uncharacterized protein</fullName>
    </submittedName>
</protein>
<dbReference type="Proteomes" id="UP001524478">
    <property type="component" value="Unassembled WGS sequence"/>
</dbReference>
<name>A0ABT1S4S5_9FIRM</name>
<proteinExistence type="predicted"/>
<dbReference type="EMBL" id="JANGAC010000001">
    <property type="protein sequence ID" value="MCQ4921471.1"/>
    <property type="molecule type" value="Genomic_DNA"/>
</dbReference>
<organism evidence="2 3">
    <name type="scientific">Tissierella carlieri</name>
    <dbReference type="NCBI Taxonomy" id="689904"/>
    <lineage>
        <taxon>Bacteria</taxon>
        <taxon>Bacillati</taxon>
        <taxon>Bacillota</taxon>
        <taxon>Tissierellia</taxon>
        <taxon>Tissierellales</taxon>
        <taxon>Tissierellaceae</taxon>
        <taxon>Tissierella</taxon>
    </lineage>
</organism>
<keyword evidence="3" id="KW-1185">Reference proteome</keyword>
<evidence type="ECO:0000313" key="3">
    <source>
        <dbReference type="Proteomes" id="UP001524478"/>
    </source>
</evidence>
<comment type="caution">
    <text evidence="2">The sequence shown here is derived from an EMBL/GenBank/DDBJ whole genome shotgun (WGS) entry which is preliminary data.</text>
</comment>
<dbReference type="RefSeq" id="WP_256310001.1">
    <property type="nucleotide sequence ID" value="NZ_JANGAC010000001.1"/>
</dbReference>
<evidence type="ECO:0000313" key="2">
    <source>
        <dbReference type="EMBL" id="MCQ4921471.1"/>
    </source>
</evidence>
<sequence>MYEGYNKIFWGIFIATFNIKLGTIKILPAFVGLLVISRGLGILYEETKLKLFHKAHNMGILATSISFIGGVVDYFSNGSLNSSIAMSIWAIMYNVIELILFFKTLESSVEYLDTDDYSEVANENIGKLRIYTICSIINISLMSFALLFNFRVLMYVVAFIGIILRIFMMVLTGRLKKLFVEVEPSDE</sequence>
<feature type="transmembrane region" description="Helical" evidence="1">
    <location>
        <begin position="57"/>
        <end position="76"/>
    </location>
</feature>
<evidence type="ECO:0000256" key="1">
    <source>
        <dbReference type="SAM" id="Phobius"/>
    </source>
</evidence>
<keyword evidence="1" id="KW-0812">Transmembrane</keyword>
<feature type="transmembrane region" description="Helical" evidence="1">
    <location>
        <begin position="128"/>
        <end position="146"/>
    </location>
</feature>